<dbReference type="PANTHER" id="PTHR21669:SF40">
    <property type="entry name" value="UBINUCLEIN MIDDLE DOMAIN-CONTAINING PROTEIN"/>
    <property type="match status" value="1"/>
</dbReference>
<dbReference type="Proteomes" id="UP001151760">
    <property type="component" value="Unassembled WGS sequence"/>
</dbReference>
<organism evidence="2 3">
    <name type="scientific">Tanacetum coccineum</name>
    <dbReference type="NCBI Taxonomy" id="301880"/>
    <lineage>
        <taxon>Eukaryota</taxon>
        <taxon>Viridiplantae</taxon>
        <taxon>Streptophyta</taxon>
        <taxon>Embryophyta</taxon>
        <taxon>Tracheophyta</taxon>
        <taxon>Spermatophyta</taxon>
        <taxon>Magnoliopsida</taxon>
        <taxon>eudicotyledons</taxon>
        <taxon>Gunneridae</taxon>
        <taxon>Pentapetalae</taxon>
        <taxon>asterids</taxon>
        <taxon>campanulids</taxon>
        <taxon>Asterales</taxon>
        <taxon>Asteraceae</taxon>
        <taxon>Asteroideae</taxon>
        <taxon>Anthemideae</taxon>
        <taxon>Anthemidinae</taxon>
        <taxon>Tanacetum</taxon>
    </lineage>
</organism>
<accession>A0ABQ4YLI8</accession>
<proteinExistence type="predicted"/>
<protein>
    <submittedName>
        <fullName evidence="2">Uncharacterized protein</fullName>
    </submittedName>
</protein>
<comment type="caution">
    <text evidence="2">The sequence shown here is derived from an EMBL/GenBank/DDBJ whole genome shotgun (WGS) entry which is preliminary data.</text>
</comment>
<reference evidence="2" key="2">
    <citation type="submission" date="2022-01" db="EMBL/GenBank/DDBJ databases">
        <authorList>
            <person name="Yamashiro T."/>
            <person name="Shiraishi A."/>
            <person name="Satake H."/>
            <person name="Nakayama K."/>
        </authorList>
    </citation>
    <scope>NUCLEOTIDE SEQUENCE</scope>
</reference>
<keyword evidence="3" id="KW-1185">Reference proteome</keyword>
<evidence type="ECO:0000256" key="1">
    <source>
        <dbReference type="SAM" id="MobiDB-lite"/>
    </source>
</evidence>
<sequence length="549" mass="61838">MSTENKKAGANGNGRLMVEELSLSCDDVKNDRQRFEIELKEGETTIVSWTQLRIASGLPVDSPSSPSSPPSPQRPVKKIDDFTNIVCFLVLQMEYSVVPRVVSPKRLTRSQGSLKTEVSNLELSPRNAALLVFSPSNFLERKALLLHADCDICFSVAIYHQNRLHQEHGLRSKCSNIVLKKETDEHNYCQPKKQRTCVSEVLEGINVVEATNNKKRRHGRVKSITSTSHINGGHSLDNARIELPDLNVPYTVQSASTLPSHIKVESDSMTHGSMLENAILEMETMVADSRRVHGDIQDVDHPVATKNRLPHELKQKLEIVARLEHSSQGRISDEVIFRLTNILGHWLKPRALKRCLRDMVPSDLSACGGDAARFIQFKKEVMEMIKLRNPSMATKDVLDTKTIELHAPSKAKYSMDNEMEDKICDFYDIYVQGMNQIKSSEIRKFYIQDHEKGKRKSSNARMDEEDFHEEAKLLSETERSVNDTNTSNLTLLDSVVPGTPELDQNLSAPAKRFSPPSASSCHDLLKRGKFNIFSETSSQISFPFNDIVC</sequence>
<feature type="region of interest" description="Disordered" evidence="1">
    <location>
        <begin position="58"/>
        <end position="77"/>
    </location>
</feature>
<evidence type="ECO:0000313" key="2">
    <source>
        <dbReference type="EMBL" id="GJS77613.1"/>
    </source>
</evidence>
<dbReference type="EMBL" id="BQNB010010460">
    <property type="protein sequence ID" value="GJS77613.1"/>
    <property type="molecule type" value="Genomic_DNA"/>
</dbReference>
<gene>
    <name evidence="2" type="ORF">Tco_0727494</name>
</gene>
<reference evidence="2" key="1">
    <citation type="journal article" date="2022" name="Int. J. Mol. Sci.">
        <title>Draft Genome of Tanacetum Coccineum: Genomic Comparison of Closely Related Tanacetum-Family Plants.</title>
        <authorList>
            <person name="Yamashiro T."/>
            <person name="Shiraishi A."/>
            <person name="Nakayama K."/>
            <person name="Satake H."/>
        </authorList>
    </citation>
    <scope>NUCLEOTIDE SEQUENCE</scope>
</reference>
<evidence type="ECO:0000313" key="3">
    <source>
        <dbReference type="Proteomes" id="UP001151760"/>
    </source>
</evidence>
<dbReference type="PANTHER" id="PTHR21669">
    <property type="entry name" value="CAPZ-INTERACTING PROTEIN AND RELATED PROTEINS"/>
    <property type="match status" value="1"/>
</dbReference>
<name>A0ABQ4YLI8_9ASTR</name>